<keyword evidence="2" id="KW-1185">Reference proteome</keyword>
<dbReference type="Proteomes" id="UP001501266">
    <property type="component" value="Unassembled WGS sequence"/>
</dbReference>
<sequence length="366" mass="41222">MDRIESMLARYSRIRRPSSPWWLDFVLRRAGERARYPPERRMGAGGRVRCEGCRMEAPDERPRGRARVGISGWRYKDWRGDFYPKGLVQRRELEFVGERMSTVELNGSFYSLQRPGSYERWRDAVPDDFVFAVKGSRYITHMLRLQGVEVAMANFLASGVLALGPKLGPFLWQLPERQEFEPDVLDRFLSALPRSTGEALALARGHDERMAGRTWLEDVPDAPLRHALEPRAESFDDPAAAELLRQHGVALTVADTAGRWPAFGQVTAAFVYVRLHGSRELYASGYTPDELDAWADRIRGWTSGASAPDGVPRDVYAYFDNDINGHAPHDALALAARLEISTSPVVAQAATTGAVERMRHGVRRAR</sequence>
<evidence type="ECO:0000313" key="1">
    <source>
        <dbReference type="EMBL" id="GAA1424273.1"/>
    </source>
</evidence>
<dbReference type="PANTHER" id="PTHR30348">
    <property type="entry name" value="UNCHARACTERIZED PROTEIN YECE"/>
    <property type="match status" value="1"/>
</dbReference>
<gene>
    <name evidence="1" type="ORF">GCM10009640_20110</name>
</gene>
<dbReference type="Pfam" id="PF01904">
    <property type="entry name" value="DUF72"/>
    <property type="match status" value="1"/>
</dbReference>
<dbReference type="SUPFAM" id="SSF117396">
    <property type="entry name" value="TM1631-like"/>
    <property type="match status" value="1"/>
</dbReference>
<dbReference type="EMBL" id="BAAAKK010000005">
    <property type="protein sequence ID" value="GAA1424273.1"/>
    <property type="molecule type" value="Genomic_DNA"/>
</dbReference>
<dbReference type="PANTHER" id="PTHR30348:SF4">
    <property type="entry name" value="DUF72 DOMAIN-CONTAINING PROTEIN"/>
    <property type="match status" value="1"/>
</dbReference>
<dbReference type="InterPro" id="IPR036520">
    <property type="entry name" value="UPF0759_sf"/>
</dbReference>
<comment type="caution">
    <text evidence="1">The sequence shown here is derived from an EMBL/GenBank/DDBJ whole genome shotgun (WGS) entry which is preliminary data.</text>
</comment>
<dbReference type="InterPro" id="IPR002763">
    <property type="entry name" value="DUF72"/>
</dbReference>
<reference evidence="1 2" key="1">
    <citation type="journal article" date="2019" name="Int. J. Syst. Evol. Microbiol.">
        <title>The Global Catalogue of Microorganisms (GCM) 10K type strain sequencing project: providing services to taxonomists for standard genome sequencing and annotation.</title>
        <authorList>
            <consortium name="The Broad Institute Genomics Platform"/>
            <consortium name="The Broad Institute Genome Sequencing Center for Infectious Disease"/>
            <person name="Wu L."/>
            <person name="Ma J."/>
        </authorList>
    </citation>
    <scope>NUCLEOTIDE SEQUENCE [LARGE SCALE GENOMIC DNA]</scope>
    <source>
        <strain evidence="1 2">JCM 12398</strain>
    </source>
</reference>
<protein>
    <submittedName>
        <fullName evidence="1">DUF72 domain-containing protein</fullName>
    </submittedName>
</protein>
<evidence type="ECO:0000313" key="2">
    <source>
        <dbReference type="Proteomes" id="UP001501266"/>
    </source>
</evidence>
<dbReference type="Gene3D" id="3.20.20.410">
    <property type="entry name" value="Protein of unknown function UPF0759"/>
    <property type="match status" value="1"/>
</dbReference>
<proteinExistence type="predicted"/>
<name>A0ABN1YY07_9MICO</name>
<organism evidence="1 2">
    <name type="scientific">Agrococcus citreus</name>
    <dbReference type="NCBI Taxonomy" id="84643"/>
    <lineage>
        <taxon>Bacteria</taxon>
        <taxon>Bacillati</taxon>
        <taxon>Actinomycetota</taxon>
        <taxon>Actinomycetes</taxon>
        <taxon>Micrococcales</taxon>
        <taxon>Microbacteriaceae</taxon>
        <taxon>Agrococcus</taxon>
    </lineage>
</organism>
<accession>A0ABN1YY07</accession>